<keyword evidence="3" id="KW-1185">Reference proteome</keyword>
<gene>
    <name evidence="2" type="ORF">D9V32_10850</name>
</gene>
<dbReference type="InterPro" id="IPR029063">
    <property type="entry name" value="SAM-dependent_MTases_sf"/>
</dbReference>
<dbReference type="GO" id="GO:0008168">
    <property type="term" value="F:methyltransferase activity"/>
    <property type="evidence" value="ECO:0007669"/>
    <property type="project" value="UniProtKB-KW"/>
</dbReference>
<proteinExistence type="predicted"/>
<evidence type="ECO:0000259" key="1">
    <source>
        <dbReference type="Pfam" id="PF13847"/>
    </source>
</evidence>
<dbReference type="PANTHER" id="PTHR43591">
    <property type="entry name" value="METHYLTRANSFERASE"/>
    <property type="match status" value="1"/>
</dbReference>
<dbReference type="GO" id="GO:0032259">
    <property type="term" value="P:methylation"/>
    <property type="evidence" value="ECO:0007669"/>
    <property type="project" value="UniProtKB-KW"/>
</dbReference>
<name>A0A3L7A4U0_9MICO</name>
<dbReference type="CDD" id="cd02440">
    <property type="entry name" value="AdoMet_MTases"/>
    <property type="match status" value="1"/>
</dbReference>
<dbReference type="Gene3D" id="3.40.50.150">
    <property type="entry name" value="Vaccinia Virus protein VP39"/>
    <property type="match status" value="1"/>
</dbReference>
<dbReference type="InterPro" id="IPR025714">
    <property type="entry name" value="Methyltranfer_dom"/>
</dbReference>
<protein>
    <submittedName>
        <fullName evidence="2">Class I SAM-dependent methyltransferase</fullName>
    </submittedName>
</protein>
<organism evidence="2 3">
    <name type="scientific">Mycetocola tolaasinivorans</name>
    <dbReference type="NCBI Taxonomy" id="76635"/>
    <lineage>
        <taxon>Bacteria</taxon>
        <taxon>Bacillati</taxon>
        <taxon>Actinomycetota</taxon>
        <taxon>Actinomycetes</taxon>
        <taxon>Micrococcales</taxon>
        <taxon>Microbacteriaceae</taxon>
        <taxon>Mycetocola</taxon>
    </lineage>
</organism>
<accession>A0A3L7A4U0</accession>
<dbReference type="AlphaFoldDB" id="A0A3L7A4U0"/>
<dbReference type="Pfam" id="PF13847">
    <property type="entry name" value="Methyltransf_31"/>
    <property type="match status" value="1"/>
</dbReference>
<keyword evidence="2" id="KW-0489">Methyltransferase</keyword>
<comment type="caution">
    <text evidence="2">The sequence shown here is derived from an EMBL/GenBank/DDBJ whole genome shotgun (WGS) entry which is preliminary data.</text>
</comment>
<reference evidence="2 3" key="1">
    <citation type="submission" date="2018-10" db="EMBL/GenBank/DDBJ databases">
        <authorList>
            <person name="Li J."/>
        </authorList>
    </citation>
    <scope>NUCLEOTIDE SEQUENCE [LARGE SCALE GENOMIC DNA]</scope>
    <source>
        <strain evidence="2 3">IF 016277</strain>
    </source>
</reference>
<dbReference type="Proteomes" id="UP000272503">
    <property type="component" value="Unassembled WGS sequence"/>
</dbReference>
<sequence length="265" mass="28807">MERYTLGHHPSVLRTHSWRTVENSAAYLLPYLLAGCRVLDVGSGPGTITTDIAQRVFPGDVFGLDASESVTQQATQRAAGLGMSNAHFLAGSAYELPFEDNSFDIVHAHQVLQHLGDPVAALREMRRVTKPGGIVAARDVVYGSASWYPLLPGLEEWMRVYQELARSGGGEPNGGRFLKAWALEAGFTEVRATASVWAFSEPDEREWWGGAWAERASASNWGPDAISQGIATETQIQQIADAWTAWVADPAGWYAMPHGEILAVA</sequence>
<dbReference type="PANTHER" id="PTHR43591:SF24">
    <property type="entry name" value="2-METHOXY-6-POLYPRENYL-1,4-BENZOQUINOL METHYLASE, MITOCHONDRIAL"/>
    <property type="match status" value="1"/>
</dbReference>
<feature type="domain" description="Methyltransferase" evidence="1">
    <location>
        <begin position="34"/>
        <end position="162"/>
    </location>
</feature>
<keyword evidence="2" id="KW-0808">Transferase</keyword>
<dbReference type="EMBL" id="RCUX01000008">
    <property type="protein sequence ID" value="RLP75075.1"/>
    <property type="molecule type" value="Genomic_DNA"/>
</dbReference>
<evidence type="ECO:0000313" key="3">
    <source>
        <dbReference type="Proteomes" id="UP000272503"/>
    </source>
</evidence>
<evidence type="ECO:0000313" key="2">
    <source>
        <dbReference type="EMBL" id="RLP75075.1"/>
    </source>
</evidence>
<dbReference type="SUPFAM" id="SSF53335">
    <property type="entry name" value="S-adenosyl-L-methionine-dependent methyltransferases"/>
    <property type="match status" value="1"/>
</dbReference>
<dbReference type="OrthoDB" id="9795634at2"/>